<evidence type="ECO:0000256" key="1">
    <source>
        <dbReference type="SAM" id="MobiDB-lite"/>
    </source>
</evidence>
<evidence type="ECO:0000313" key="3">
    <source>
        <dbReference type="Proteomes" id="UP001139409"/>
    </source>
</evidence>
<dbReference type="PROSITE" id="PS51257">
    <property type="entry name" value="PROKAR_LIPOPROTEIN"/>
    <property type="match status" value="1"/>
</dbReference>
<dbReference type="InterPro" id="IPR016195">
    <property type="entry name" value="Pol/histidinol_Pase-like"/>
</dbReference>
<dbReference type="EMBL" id="JAIXNE010000001">
    <property type="protein sequence ID" value="MCA6074106.1"/>
    <property type="molecule type" value="Genomic_DNA"/>
</dbReference>
<sequence length="662" mass="74783">MSRFLLFLFFGAIITMFTSCKKDNDVQGDQQQVSTEELNRTPPEGDAHHGDMSIDPSAISQTSRLGERSFSPYANRKFPTRPLWGDQHIHSGWSFDAGFINSLGPKEAMKFARGEQVETTWGVPVQLSRPLDWLAMTDHSDLLGATPLMRASDPLVMDDPTVRRWNKAMQSGDIDAITTAAMEAIQAQGNGTLPEILKNESVFRSSWSDYTSIIEEYNEPGRFTALIGYEWTPNPGPGNNMHRNVIYRGGKNEADQLLPYTTFESVDPEDLWRWMENYEKETGDRVLAIPHNGNLSNGLMFAFETYGGEPLTMEYANRRQRFEPIYEVTQIKGDGEAHPLFSPEDEFADFETWDEGNLNLTPKDSGMLNHEYWREALKNGIMLSEKIGANPFMVGAAGGTDAHTALSAVEEDNFFGKHSGVEPSPTRWEHVVLSFDGREILGWRQASGGYTAVWAAENTREAIWDAMMRRETYASTGPRITVRFFGGWNFVEEDAQAREPGWIGYDKGVPMGGMLEARSEDKSPTFLVAALRDPIGANLDRIQVVKGWLDKDGNTHEKVYDVAWSDNRRKGRDGKLPAVGNTVDVANATWKNSIGSPELITVWEDPDFDPDLKCFYYARVIEIPTPRWTAYEAKRFKLELPEEVPMIIQERAYTSPIWYMPE</sequence>
<dbReference type="Pfam" id="PF12228">
    <property type="entry name" value="DUF3604"/>
    <property type="match status" value="1"/>
</dbReference>
<dbReference type="Proteomes" id="UP001139409">
    <property type="component" value="Unassembled WGS sequence"/>
</dbReference>
<accession>A0A9X1HLI7</accession>
<evidence type="ECO:0000313" key="2">
    <source>
        <dbReference type="EMBL" id="MCA6074106.1"/>
    </source>
</evidence>
<dbReference type="Gene3D" id="3.20.20.140">
    <property type="entry name" value="Metal-dependent hydrolases"/>
    <property type="match status" value="1"/>
</dbReference>
<keyword evidence="3" id="KW-1185">Reference proteome</keyword>
<name>A0A9X1HLI7_9BACT</name>
<feature type="region of interest" description="Disordered" evidence="1">
    <location>
        <begin position="24"/>
        <end position="73"/>
    </location>
</feature>
<dbReference type="SUPFAM" id="SSF89550">
    <property type="entry name" value="PHP domain-like"/>
    <property type="match status" value="1"/>
</dbReference>
<feature type="compositionally biased region" description="Basic and acidic residues" evidence="1">
    <location>
        <begin position="37"/>
        <end position="52"/>
    </location>
</feature>
<dbReference type="InterPro" id="IPR022028">
    <property type="entry name" value="DUF3604"/>
</dbReference>
<dbReference type="RefSeq" id="WP_225697210.1">
    <property type="nucleotide sequence ID" value="NZ_JAIXNE010000001.1"/>
</dbReference>
<feature type="compositionally biased region" description="Polar residues" evidence="1">
    <location>
        <begin position="27"/>
        <end position="36"/>
    </location>
</feature>
<comment type="caution">
    <text evidence="2">The sequence shown here is derived from an EMBL/GenBank/DDBJ whole genome shotgun (WGS) entry which is preliminary data.</text>
</comment>
<proteinExistence type="predicted"/>
<dbReference type="AlphaFoldDB" id="A0A9X1HLI7"/>
<protein>
    <submittedName>
        <fullName evidence="2">DUF3604 domain-containing protein</fullName>
    </submittedName>
</protein>
<gene>
    <name evidence="2" type="ORF">LDX50_04460</name>
</gene>
<organism evidence="2 3">
    <name type="scientific">Fulvivirga sedimenti</name>
    <dbReference type="NCBI Taxonomy" id="2879465"/>
    <lineage>
        <taxon>Bacteria</taxon>
        <taxon>Pseudomonadati</taxon>
        <taxon>Bacteroidota</taxon>
        <taxon>Cytophagia</taxon>
        <taxon>Cytophagales</taxon>
        <taxon>Fulvivirgaceae</taxon>
        <taxon>Fulvivirga</taxon>
    </lineage>
</organism>
<reference evidence="2" key="1">
    <citation type="submission" date="2021-09" db="EMBL/GenBank/DDBJ databases">
        <title>Fulvivirga sp. isolated from coastal sediment.</title>
        <authorList>
            <person name="Yu H."/>
        </authorList>
    </citation>
    <scope>NUCLEOTIDE SEQUENCE</scope>
    <source>
        <strain evidence="2">1062</strain>
    </source>
</reference>